<evidence type="ECO:0000313" key="1">
    <source>
        <dbReference type="EMBL" id="AOC93569.1"/>
    </source>
</evidence>
<accession>A0AAC9CX11</accession>
<evidence type="ECO:0000313" key="2">
    <source>
        <dbReference type="Proteomes" id="UP000093276"/>
    </source>
</evidence>
<proteinExistence type="predicted"/>
<dbReference type="EMBL" id="CP016907">
    <property type="protein sequence ID" value="AOC93569.1"/>
    <property type="molecule type" value="Genomic_DNA"/>
</dbReference>
<dbReference type="KEGG" id="fjg:BB050_00413"/>
<protein>
    <submittedName>
        <fullName evidence="1">Uncharacterized protein</fullName>
    </submittedName>
</protein>
<name>A0AAC9CX11_9FLAO</name>
<dbReference type="AlphaFoldDB" id="A0AAC9CX11"/>
<sequence length="44" mass="5104">MVENVKGFDFAQPDKKEQNLKLETFHIAIVTLSDKEEQNLKPET</sequence>
<gene>
    <name evidence="1" type="ORF">BB050_00413</name>
</gene>
<dbReference type="Proteomes" id="UP000093276">
    <property type="component" value="Chromosome"/>
</dbReference>
<reference evidence="1 2" key="1">
    <citation type="submission" date="2016-08" db="EMBL/GenBank/DDBJ databases">
        <title>Complete genome sequence of Flavobacterium johnsoniae strain GSE09, a volatile-producing biocontrol agent isolated from cucumber (Cucumis sativus).</title>
        <authorList>
            <person name="Jeong J.-J."/>
            <person name="Oh J.Y."/>
            <person name="Jim Y.J."/>
            <person name="Sang M.K."/>
            <person name="Kim K.D."/>
        </authorList>
    </citation>
    <scope>NUCLEOTIDE SEQUENCE [LARGE SCALE GENOMIC DNA]</scope>
    <source>
        <strain evidence="1 2">GSE09</strain>
    </source>
</reference>
<organism evidence="1 2">
    <name type="scientific">Flavobacterium anhuiense</name>
    <dbReference type="NCBI Taxonomy" id="459526"/>
    <lineage>
        <taxon>Bacteria</taxon>
        <taxon>Pseudomonadati</taxon>
        <taxon>Bacteroidota</taxon>
        <taxon>Flavobacteriia</taxon>
        <taxon>Flavobacteriales</taxon>
        <taxon>Flavobacteriaceae</taxon>
        <taxon>Flavobacterium</taxon>
    </lineage>
</organism>